<dbReference type="GO" id="GO:0016740">
    <property type="term" value="F:transferase activity"/>
    <property type="evidence" value="ECO:0007669"/>
    <property type="project" value="UniProtKB-KW"/>
</dbReference>
<dbReference type="HOGENOM" id="CLU_025996_0_5_7"/>
<dbReference type="CDD" id="cd00761">
    <property type="entry name" value="Glyco_tranf_GTA_type"/>
    <property type="match status" value="1"/>
</dbReference>
<evidence type="ECO:0000313" key="2">
    <source>
        <dbReference type="EMBL" id="ACM19835.1"/>
    </source>
</evidence>
<dbReference type="EMBL" id="CP001390">
    <property type="protein sequence ID" value="ACM19835.1"/>
    <property type="molecule type" value="Genomic_DNA"/>
</dbReference>
<feature type="domain" description="Glycosyltransferase 2-like" evidence="1">
    <location>
        <begin position="8"/>
        <end position="116"/>
    </location>
</feature>
<name>B9M580_GEODF</name>
<protein>
    <submittedName>
        <fullName evidence="2">Glycosyltransferase</fullName>
    </submittedName>
</protein>
<dbReference type="InterPro" id="IPR029044">
    <property type="entry name" value="Nucleotide-diphossugar_trans"/>
</dbReference>
<proteinExistence type="predicted"/>
<dbReference type="AlphaFoldDB" id="B9M580"/>
<dbReference type="OrthoDB" id="305760at2"/>
<dbReference type="Gene3D" id="3.90.550.10">
    <property type="entry name" value="Spore Coat Polysaccharide Biosynthesis Protein SpsA, Chain A"/>
    <property type="match status" value="1"/>
</dbReference>
<dbReference type="RefSeq" id="WP_012646564.1">
    <property type="nucleotide sequence ID" value="NC_011979.1"/>
</dbReference>
<dbReference type="InterPro" id="IPR001173">
    <property type="entry name" value="Glyco_trans_2-like"/>
</dbReference>
<dbReference type="CAZy" id="GT2">
    <property type="family name" value="Glycosyltransferase Family 2"/>
</dbReference>
<dbReference type="eggNOG" id="COG0463">
    <property type="taxonomic scope" value="Bacteria"/>
</dbReference>
<dbReference type="Proteomes" id="UP000007721">
    <property type="component" value="Chromosome"/>
</dbReference>
<accession>B9M580</accession>
<evidence type="ECO:0000313" key="3">
    <source>
        <dbReference type="Proteomes" id="UP000007721"/>
    </source>
</evidence>
<dbReference type="STRING" id="316067.Geob_1476"/>
<keyword evidence="3" id="KW-1185">Reference proteome</keyword>
<sequence length="293" mass="33729">MAQGPFFSIVIPTYNRAEKLRRALDSIAQQTFKNSELIVCDDGSFDDTAEVVESFSQKININYLWNENSGGPARPRNNGLRHARGEWVCFLDADDWWYPEKLQQVSTLVQDADVIYHHTNIYAPHGKKLRLMNVRQLKPPVFVDLMTKGSALITSSVCVRKSILDQAGGFSEEAALTAIEDFDLWLRIARITDRFVRINKCLGAYWVDDENISTYSDRAITREKELHARYQGYLRPAERLESERLLSYKIGLAKKHMGLYRESASYFRESLKSGCTKRKLYSLLQLALLYARK</sequence>
<dbReference type="PANTHER" id="PTHR43685">
    <property type="entry name" value="GLYCOSYLTRANSFERASE"/>
    <property type="match status" value="1"/>
</dbReference>
<evidence type="ECO:0000259" key="1">
    <source>
        <dbReference type="Pfam" id="PF00535"/>
    </source>
</evidence>
<organism evidence="2 3">
    <name type="scientific">Geotalea daltonii (strain DSM 22248 / JCM 15807 / FRC-32)</name>
    <name type="common">Geobacter daltonii</name>
    <dbReference type="NCBI Taxonomy" id="316067"/>
    <lineage>
        <taxon>Bacteria</taxon>
        <taxon>Pseudomonadati</taxon>
        <taxon>Thermodesulfobacteriota</taxon>
        <taxon>Desulfuromonadia</taxon>
        <taxon>Geobacterales</taxon>
        <taxon>Geobacteraceae</taxon>
        <taxon>Geotalea</taxon>
    </lineage>
</organism>
<dbReference type="InterPro" id="IPR050834">
    <property type="entry name" value="Glycosyltransf_2"/>
</dbReference>
<reference evidence="2 3" key="1">
    <citation type="submission" date="2009-01" db="EMBL/GenBank/DDBJ databases">
        <title>Complete sequence of Geobacter sp. FRC-32.</title>
        <authorList>
            <consortium name="US DOE Joint Genome Institute"/>
            <person name="Lucas S."/>
            <person name="Copeland A."/>
            <person name="Lapidus A."/>
            <person name="Glavina del Rio T."/>
            <person name="Dalin E."/>
            <person name="Tice H."/>
            <person name="Bruce D."/>
            <person name="Goodwin L."/>
            <person name="Pitluck S."/>
            <person name="Saunders E."/>
            <person name="Brettin T."/>
            <person name="Detter J.C."/>
            <person name="Han C."/>
            <person name="Larimer F."/>
            <person name="Land M."/>
            <person name="Hauser L."/>
            <person name="Kyrpides N."/>
            <person name="Ovchinnikova G."/>
            <person name="Kostka J."/>
            <person name="Richardson P."/>
        </authorList>
    </citation>
    <scope>NUCLEOTIDE SEQUENCE [LARGE SCALE GENOMIC DNA]</scope>
    <source>
        <strain evidence="3">DSM 22248 / JCM 15807 / FRC-32</strain>
    </source>
</reference>
<dbReference type="PANTHER" id="PTHR43685:SF2">
    <property type="entry name" value="GLYCOSYLTRANSFERASE 2-LIKE DOMAIN-CONTAINING PROTEIN"/>
    <property type="match status" value="1"/>
</dbReference>
<dbReference type="SUPFAM" id="SSF53448">
    <property type="entry name" value="Nucleotide-diphospho-sugar transferases"/>
    <property type="match status" value="1"/>
</dbReference>
<dbReference type="KEGG" id="geo:Geob_1476"/>
<dbReference type="Pfam" id="PF00535">
    <property type="entry name" value="Glycos_transf_2"/>
    <property type="match status" value="1"/>
</dbReference>
<keyword evidence="2" id="KW-0808">Transferase</keyword>
<gene>
    <name evidence="2" type="ordered locus">Geob_1476</name>
</gene>